<evidence type="ECO:0000256" key="1">
    <source>
        <dbReference type="SAM" id="MobiDB-lite"/>
    </source>
</evidence>
<dbReference type="EMBL" id="BSUN01000001">
    <property type="protein sequence ID" value="GMA36737.1"/>
    <property type="molecule type" value="Genomic_DNA"/>
</dbReference>
<comment type="caution">
    <text evidence="2">The sequence shown here is derived from an EMBL/GenBank/DDBJ whole genome shotgun (WGS) entry which is preliminary data.</text>
</comment>
<name>A0ABQ6IHU9_9MICO</name>
<gene>
    <name evidence="2" type="ORF">GCM10025876_29410</name>
</gene>
<keyword evidence="3" id="KW-1185">Reference proteome</keyword>
<proteinExistence type="predicted"/>
<reference evidence="3" key="1">
    <citation type="journal article" date="2019" name="Int. J. Syst. Evol. Microbiol.">
        <title>The Global Catalogue of Microorganisms (GCM) 10K type strain sequencing project: providing services to taxonomists for standard genome sequencing and annotation.</title>
        <authorList>
            <consortium name="The Broad Institute Genomics Platform"/>
            <consortium name="The Broad Institute Genome Sequencing Center for Infectious Disease"/>
            <person name="Wu L."/>
            <person name="Ma J."/>
        </authorList>
    </citation>
    <scope>NUCLEOTIDE SEQUENCE [LARGE SCALE GENOMIC DNA]</scope>
    <source>
        <strain evidence="3">NBRC 112299</strain>
    </source>
</reference>
<dbReference type="RefSeq" id="WP_284328724.1">
    <property type="nucleotide sequence ID" value="NZ_BSUN01000001.1"/>
</dbReference>
<accession>A0ABQ6IHU9</accession>
<dbReference type="Proteomes" id="UP001157125">
    <property type="component" value="Unassembled WGS sequence"/>
</dbReference>
<evidence type="ECO:0000313" key="3">
    <source>
        <dbReference type="Proteomes" id="UP001157125"/>
    </source>
</evidence>
<evidence type="ECO:0000313" key="2">
    <source>
        <dbReference type="EMBL" id="GMA36737.1"/>
    </source>
</evidence>
<protein>
    <submittedName>
        <fullName evidence="2">Uncharacterized protein</fullName>
    </submittedName>
</protein>
<sequence length="136" mass="14834">MTEIPGSQRLHQLALLTLDHGIASAPDGPVVAFAVEEAADGKRTMARFASDTLEDSLIHARAHLRESSAELIAVCFDGFVTLEEGRFDAVWVMAQQRGMEHSQSFFQRYQPSDHEGGFTTLGNPGYGGPSDPLYKP</sequence>
<organism evidence="2 3">
    <name type="scientific">Demequina litorisediminis</name>
    <dbReference type="NCBI Taxonomy" id="1849022"/>
    <lineage>
        <taxon>Bacteria</taxon>
        <taxon>Bacillati</taxon>
        <taxon>Actinomycetota</taxon>
        <taxon>Actinomycetes</taxon>
        <taxon>Micrococcales</taxon>
        <taxon>Demequinaceae</taxon>
        <taxon>Demequina</taxon>
    </lineage>
</organism>
<feature type="region of interest" description="Disordered" evidence="1">
    <location>
        <begin position="116"/>
        <end position="136"/>
    </location>
</feature>